<dbReference type="InParanoid" id="U2DWS5"/>
<reference evidence="1 2" key="1">
    <citation type="journal article" date="2011" name="J. Bacteriol.">
        <title>Genome sequence of Haloplasma contractile, an unusual contractile bacterium from a deep-sea anoxic brine lake.</title>
        <authorList>
            <person name="Antunes A."/>
            <person name="Alam I."/>
            <person name="El Dorry H."/>
            <person name="Siam R."/>
            <person name="Robertson A."/>
            <person name="Bajic V.B."/>
            <person name="Stingl U."/>
        </authorList>
    </citation>
    <scope>NUCLEOTIDE SEQUENCE [LARGE SCALE GENOMIC DNA]</scope>
    <source>
        <strain evidence="1 2">SSD-17B</strain>
    </source>
</reference>
<evidence type="ECO:0000313" key="2">
    <source>
        <dbReference type="Proteomes" id="UP000005707"/>
    </source>
</evidence>
<dbReference type="EMBL" id="AFNU02000003">
    <property type="protein sequence ID" value="ERJ12757.1"/>
    <property type="molecule type" value="Genomic_DNA"/>
</dbReference>
<gene>
    <name evidence="1" type="ORF">HLPCO_001097</name>
</gene>
<dbReference type="Proteomes" id="UP000005707">
    <property type="component" value="Unassembled WGS sequence"/>
</dbReference>
<organism evidence="1 2">
    <name type="scientific">Haloplasma contractile SSD-17B</name>
    <dbReference type="NCBI Taxonomy" id="1033810"/>
    <lineage>
        <taxon>Bacteria</taxon>
        <taxon>Bacillati</taxon>
        <taxon>Mycoplasmatota</taxon>
        <taxon>Mollicutes</taxon>
        <taxon>Haloplasmatales</taxon>
        <taxon>Haloplasmataceae</taxon>
        <taxon>Haloplasma</taxon>
    </lineage>
</organism>
<dbReference type="AlphaFoldDB" id="U2DWS5"/>
<sequence length="29" mass="3527">MTNVTLLYKDEEDGILFEYRLLSESKKYK</sequence>
<protein>
    <submittedName>
        <fullName evidence="1">Uncharacterized protein</fullName>
    </submittedName>
</protein>
<comment type="caution">
    <text evidence="1">The sequence shown here is derived from an EMBL/GenBank/DDBJ whole genome shotgun (WGS) entry which is preliminary data.</text>
</comment>
<dbReference type="STRING" id="1033810.HLPCO_001097"/>
<evidence type="ECO:0000313" key="1">
    <source>
        <dbReference type="EMBL" id="ERJ12757.1"/>
    </source>
</evidence>
<accession>U2DWS5</accession>
<keyword evidence="2" id="KW-1185">Reference proteome</keyword>
<proteinExistence type="predicted"/>
<reference evidence="1 2" key="2">
    <citation type="journal article" date="2013" name="PLoS ONE">
        <title>INDIGO - INtegrated Data Warehouse of MIcrobial GenOmes with Examples from the Red Sea Extremophiles.</title>
        <authorList>
            <person name="Alam I."/>
            <person name="Antunes A."/>
            <person name="Kamau A.A."/>
            <person name="Ba Alawi W."/>
            <person name="Kalkatawi M."/>
            <person name="Stingl U."/>
            <person name="Bajic V.B."/>
        </authorList>
    </citation>
    <scope>NUCLEOTIDE SEQUENCE [LARGE SCALE GENOMIC DNA]</scope>
    <source>
        <strain evidence="1 2">SSD-17B</strain>
    </source>
</reference>
<name>U2DWS5_9MOLU</name>